<evidence type="ECO:0000313" key="3">
    <source>
        <dbReference type="Proteomes" id="UP000255129"/>
    </source>
</evidence>
<gene>
    <name evidence="2" type="ORF">NCTC12026_02282</name>
</gene>
<evidence type="ECO:0000256" key="1">
    <source>
        <dbReference type="SAM" id="Phobius"/>
    </source>
</evidence>
<sequence>MKLKIKLLLATFLIVCLTTLIYFSFFYHANDPKLATVLSTEPIKSSRLIEHENCSVTGILGSFSQESLSRYHPAQRECRTILIIQSLQSKTLPLRMENQQKTCVITNSIEQVIVSYDVVYQIGNSVGKVRMPYKPNMFIPLNEDGRLDLSMASRAVCESVRSGSKDLMPFYCLHPDELPLSTQQNDVLEVQKSQNTFGIFQ</sequence>
<dbReference type="AlphaFoldDB" id="A0A379G4Q4"/>
<accession>A0A379G4Q4</accession>
<feature type="transmembrane region" description="Helical" evidence="1">
    <location>
        <begin position="7"/>
        <end position="27"/>
    </location>
</feature>
<organism evidence="2 3">
    <name type="scientific">Providencia rustigianii</name>
    <dbReference type="NCBI Taxonomy" id="158850"/>
    <lineage>
        <taxon>Bacteria</taxon>
        <taxon>Pseudomonadati</taxon>
        <taxon>Pseudomonadota</taxon>
        <taxon>Gammaproteobacteria</taxon>
        <taxon>Enterobacterales</taxon>
        <taxon>Morganellaceae</taxon>
        <taxon>Providencia</taxon>
    </lineage>
</organism>
<dbReference type="OrthoDB" id="9132795at2"/>
<proteinExistence type="predicted"/>
<keyword evidence="1" id="KW-1133">Transmembrane helix</keyword>
<name>A0A379G4Q4_9GAMM</name>
<protein>
    <submittedName>
        <fullName evidence="2">Uncharacterized protein</fullName>
    </submittedName>
</protein>
<dbReference type="EMBL" id="UGUA01000002">
    <property type="protein sequence ID" value="SUC35881.1"/>
    <property type="molecule type" value="Genomic_DNA"/>
</dbReference>
<dbReference type="RefSeq" id="WP_006815408.1">
    <property type="nucleotide sequence ID" value="NZ_AP018946.1"/>
</dbReference>
<keyword evidence="1" id="KW-0472">Membrane</keyword>
<keyword evidence="1" id="KW-0812">Transmembrane</keyword>
<dbReference type="NCBIfam" id="NF041435">
    <property type="entry name" value="UmoD"/>
    <property type="match status" value="1"/>
</dbReference>
<reference evidence="2 3" key="1">
    <citation type="submission" date="2018-06" db="EMBL/GenBank/DDBJ databases">
        <authorList>
            <consortium name="Pathogen Informatics"/>
            <person name="Doyle S."/>
        </authorList>
    </citation>
    <scope>NUCLEOTIDE SEQUENCE [LARGE SCALE GENOMIC DNA]</scope>
    <source>
        <strain evidence="2 3">NCTC12026</strain>
    </source>
</reference>
<dbReference type="Proteomes" id="UP000255129">
    <property type="component" value="Unassembled WGS sequence"/>
</dbReference>
<evidence type="ECO:0000313" key="2">
    <source>
        <dbReference type="EMBL" id="SUC35881.1"/>
    </source>
</evidence>